<organism evidence="11 12">
    <name type="scientific">Psilocybe cf. subviscida</name>
    <dbReference type="NCBI Taxonomy" id="2480587"/>
    <lineage>
        <taxon>Eukaryota</taxon>
        <taxon>Fungi</taxon>
        <taxon>Dikarya</taxon>
        <taxon>Basidiomycota</taxon>
        <taxon>Agaricomycotina</taxon>
        <taxon>Agaricomycetes</taxon>
        <taxon>Agaricomycetidae</taxon>
        <taxon>Agaricales</taxon>
        <taxon>Agaricineae</taxon>
        <taxon>Strophariaceae</taxon>
        <taxon>Psilocybe</taxon>
    </lineage>
</organism>
<evidence type="ECO:0000256" key="3">
    <source>
        <dbReference type="ARBA" id="ARBA00022801"/>
    </source>
</evidence>
<evidence type="ECO:0000256" key="1">
    <source>
        <dbReference type="ARBA" id="ARBA00005446"/>
    </source>
</evidence>
<feature type="domain" description="Helicase ATP-binding" evidence="9">
    <location>
        <begin position="86"/>
        <end position="261"/>
    </location>
</feature>
<dbReference type="CDD" id="cd17920">
    <property type="entry name" value="DEXHc_RecQ"/>
    <property type="match status" value="1"/>
</dbReference>
<dbReference type="FunFam" id="3.40.50.300:FF:001389">
    <property type="entry name" value="ATP-dependent DNA helicase RecQ"/>
    <property type="match status" value="1"/>
</dbReference>
<dbReference type="GO" id="GO:0005737">
    <property type="term" value="C:cytoplasm"/>
    <property type="evidence" value="ECO:0007669"/>
    <property type="project" value="TreeGrafter"/>
</dbReference>
<dbReference type="InterPro" id="IPR032284">
    <property type="entry name" value="RecQ_Zn-bd"/>
</dbReference>
<dbReference type="GO" id="GO:0005524">
    <property type="term" value="F:ATP binding"/>
    <property type="evidence" value="ECO:0007669"/>
    <property type="project" value="UniProtKB-KW"/>
</dbReference>
<dbReference type="GO" id="GO:0005634">
    <property type="term" value="C:nucleus"/>
    <property type="evidence" value="ECO:0007669"/>
    <property type="project" value="UniProtKB-SubCell"/>
</dbReference>
<keyword evidence="4 7" id="KW-0347">Helicase</keyword>
<name>A0A8H5EYR4_9AGAR</name>
<dbReference type="GO" id="GO:0016787">
    <property type="term" value="F:hydrolase activity"/>
    <property type="evidence" value="ECO:0007669"/>
    <property type="project" value="UniProtKB-KW"/>
</dbReference>
<protein>
    <recommendedName>
        <fullName evidence="7">ATP-dependent DNA helicase</fullName>
        <ecNumber evidence="7">5.6.2.4</ecNumber>
    </recommendedName>
</protein>
<dbReference type="AlphaFoldDB" id="A0A8H5EYR4"/>
<evidence type="ECO:0000256" key="5">
    <source>
        <dbReference type="ARBA" id="ARBA00022840"/>
    </source>
</evidence>
<proteinExistence type="inferred from homology"/>
<evidence type="ECO:0000256" key="7">
    <source>
        <dbReference type="RuleBase" id="RU364117"/>
    </source>
</evidence>
<dbReference type="PROSITE" id="PS51194">
    <property type="entry name" value="HELICASE_CTER"/>
    <property type="match status" value="1"/>
</dbReference>
<gene>
    <name evidence="11" type="ORF">D9619_013196</name>
</gene>
<comment type="subcellular location">
    <subcellularLocation>
        <location evidence="7">Nucleus</location>
    </subcellularLocation>
</comment>
<evidence type="ECO:0000256" key="6">
    <source>
        <dbReference type="ARBA" id="ARBA00034617"/>
    </source>
</evidence>
<reference evidence="11 12" key="1">
    <citation type="journal article" date="2020" name="ISME J.">
        <title>Uncovering the hidden diversity of litter-decomposition mechanisms in mushroom-forming fungi.</title>
        <authorList>
            <person name="Floudas D."/>
            <person name="Bentzer J."/>
            <person name="Ahren D."/>
            <person name="Johansson T."/>
            <person name="Persson P."/>
            <person name="Tunlid A."/>
        </authorList>
    </citation>
    <scope>NUCLEOTIDE SEQUENCE [LARGE SCALE GENOMIC DNA]</scope>
    <source>
        <strain evidence="11 12">CBS 101986</strain>
    </source>
</reference>
<feature type="region of interest" description="Disordered" evidence="8">
    <location>
        <begin position="1"/>
        <end position="60"/>
    </location>
</feature>
<dbReference type="GO" id="GO:0005694">
    <property type="term" value="C:chromosome"/>
    <property type="evidence" value="ECO:0007669"/>
    <property type="project" value="TreeGrafter"/>
</dbReference>
<dbReference type="PROSITE" id="PS51192">
    <property type="entry name" value="HELICASE_ATP_BIND_1"/>
    <property type="match status" value="1"/>
</dbReference>
<keyword evidence="3 7" id="KW-0378">Hydrolase</keyword>
<dbReference type="InterPro" id="IPR004589">
    <property type="entry name" value="DNA_helicase_ATP-dep_RecQ"/>
</dbReference>
<keyword evidence="5 7" id="KW-0067">ATP-binding</keyword>
<dbReference type="InterPro" id="IPR011545">
    <property type="entry name" value="DEAD/DEAH_box_helicase_dom"/>
</dbReference>
<keyword evidence="2 7" id="KW-0547">Nucleotide-binding</keyword>
<comment type="caution">
    <text evidence="11">The sequence shown here is derived from an EMBL/GenBank/DDBJ whole genome shotgun (WGS) entry which is preliminary data.</text>
</comment>
<evidence type="ECO:0000256" key="4">
    <source>
        <dbReference type="ARBA" id="ARBA00022806"/>
    </source>
</evidence>
<evidence type="ECO:0000256" key="2">
    <source>
        <dbReference type="ARBA" id="ARBA00022741"/>
    </source>
</evidence>
<dbReference type="GO" id="GO:0000724">
    <property type="term" value="P:double-strand break repair via homologous recombination"/>
    <property type="evidence" value="ECO:0007669"/>
    <property type="project" value="TreeGrafter"/>
</dbReference>
<evidence type="ECO:0000259" key="10">
    <source>
        <dbReference type="PROSITE" id="PS51194"/>
    </source>
</evidence>
<feature type="compositionally biased region" description="Low complexity" evidence="8">
    <location>
        <begin position="46"/>
        <end position="57"/>
    </location>
</feature>
<dbReference type="SMART" id="SM00487">
    <property type="entry name" value="DEXDc"/>
    <property type="match status" value="1"/>
</dbReference>
<dbReference type="EMBL" id="JAACJJ010000033">
    <property type="protein sequence ID" value="KAF5317530.1"/>
    <property type="molecule type" value="Genomic_DNA"/>
</dbReference>
<dbReference type="PANTHER" id="PTHR13710:SF152">
    <property type="entry name" value="ATP-DEPENDENT DNA HELICASE Q5"/>
    <property type="match status" value="1"/>
</dbReference>
<keyword evidence="7" id="KW-0539">Nucleus</keyword>
<dbReference type="SMART" id="SM00490">
    <property type="entry name" value="HELICc"/>
    <property type="match status" value="1"/>
</dbReference>
<dbReference type="InterPro" id="IPR014001">
    <property type="entry name" value="Helicase_ATP-bd"/>
</dbReference>
<comment type="similarity">
    <text evidence="1 7">Belongs to the helicase family. RecQ subfamily.</text>
</comment>
<evidence type="ECO:0000256" key="8">
    <source>
        <dbReference type="SAM" id="MobiDB-lite"/>
    </source>
</evidence>
<dbReference type="SUPFAM" id="SSF52540">
    <property type="entry name" value="P-loop containing nucleoside triphosphate hydrolases"/>
    <property type="match status" value="1"/>
</dbReference>
<dbReference type="Pfam" id="PF16124">
    <property type="entry name" value="RecQ_Zn_bind"/>
    <property type="match status" value="1"/>
</dbReference>
<dbReference type="OrthoDB" id="10261556at2759"/>
<dbReference type="Pfam" id="PF00270">
    <property type="entry name" value="DEAD"/>
    <property type="match status" value="1"/>
</dbReference>
<dbReference type="Pfam" id="PF00271">
    <property type="entry name" value="Helicase_C"/>
    <property type="match status" value="1"/>
</dbReference>
<dbReference type="InterPro" id="IPR027417">
    <property type="entry name" value="P-loop_NTPase"/>
</dbReference>
<evidence type="ECO:0000259" key="9">
    <source>
        <dbReference type="PROSITE" id="PS51192"/>
    </source>
</evidence>
<dbReference type="Gene3D" id="3.40.50.300">
    <property type="entry name" value="P-loop containing nucleotide triphosphate hydrolases"/>
    <property type="match status" value="2"/>
</dbReference>
<evidence type="ECO:0000313" key="12">
    <source>
        <dbReference type="Proteomes" id="UP000567179"/>
    </source>
</evidence>
<comment type="catalytic activity">
    <reaction evidence="7">
        <text>ATP + H2O = ADP + phosphate + H(+)</text>
        <dbReference type="Rhea" id="RHEA:13065"/>
        <dbReference type="ChEBI" id="CHEBI:15377"/>
        <dbReference type="ChEBI" id="CHEBI:15378"/>
        <dbReference type="ChEBI" id="CHEBI:30616"/>
        <dbReference type="ChEBI" id="CHEBI:43474"/>
        <dbReference type="ChEBI" id="CHEBI:456216"/>
    </reaction>
</comment>
<sequence>MSAYSQEIFGHDDDDSFPPLSMDQPVAGPSRLKGSSTPETSALKRGSASGQSNASSWSEKDSSKCSRVLTEVFGHSTFKGKQKEIVEAAYAGQDVLVVAPTGMGKSLCFQIPAIADERGLSVVVSPLLALMQNQVESLRQKSVEVASLNSQVGHIEQNETIRKIQLPDNPIKLLYITPERLLTRDFLQILDKVYKNGNLNRLVVDEAHCISEWGHNFREEYRHIGKFRTHHPDIPIMALTATATEAVRQDIIRSLKLDQNRLFFALHPFNRGNLFYEVRYLSNPQPQNQMADIHDYITTLYRRRGQPSSGIVYCRRRETCNELANFLRGKGLNAKPYHRGIPAATLDRTLQGWTHGIAGEPGSVDLVIATIAFGMGIDKGDVRYIIHYDLPKSLEGFYQETGRAGRDGLPSKCILYYSREDAIRVKQLACTGNPNRIRDDGEDGPSPTQRASGSFEALVSFAETSSTCRHVSICRYFGEVIDESDAGTLKEYCDKMCDICKYPEKTNNRTMKLSSKISAEGNVPSGPSARSRPNVIVNNHIHQHGPSNIGSSAFTMGDNGRISRKPSLGLHKRVADGLGEPVLKKVKVTAPLVTRPFSSASGLSKPFKAPAFVRKDAAKPALTIPQKPMIPDPPLARPAAKKEPPPIQIAETIPVVTSARQLQIEITEADHDEPAEIPVEEGEISPAIDLPLVDRSWKVEYSTKVSDGERKDAFDALRRGLHRTLMDSFSSDDYWDDIIFKAAMELENSAISLSSTKNGYVTRVDGMRDEIKTSMKDLRLWDCDGGDQEDLQEIIDCLRQCSSSPSRKGEAKT</sequence>
<evidence type="ECO:0000313" key="11">
    <source>
        <dbReference type="EMBL" id="KAF5317530.1"/>
    </source>
</evidence>
<dbReference type="EC" id="5.6.2.4" evidence="7"/>
<feature type="domain" description="Helicase C-terminal" evidence="10">
    <location>
        <begin position="292"/>
        <end position="452"/>
    </location>
</feature>
<dbReference type="InterPro" id="IPR001650">
    <property type="entry name" value="Helicase_C-like"/>
</dbReference>
<dbReference type="Proteomes" id="UP000567179">
    <property type="component" value="Unassembled WGS sequence"/>
</dbReference>
<dbReference type="NCBIfam" id="TIGR00614">
    <property type="entry name" value="recQ_fam"/>
    <property type="match status" value="1"/>
</dbReference>
<comment type="catalytic activity">
    <reaction evidence="6 7">
        <text>Couples ATP hydrolysis with the unwinding of duplex DNA by translocating in the 3'-5' direction.</text>
        <dbReference type="EC" id="5.6.2.4"/>
    </reaction>
</comment>
<keyword evidence="12" id="KW-1185">Reference proteome</keyword>
<feature type="region of interest" description="Disordered" evidence="8">
    <location>
        <begin position="624"/>
        <end position="643"/>
    </location>
</feature>
<dbReference type="GO" id="GO:0003676">
    <property type="term" value="F:nucleic acid binding"/>
    <property type="evidence" value="ECO:0007669"/>
    <property type="project" value="InterPro"/>
</dbReference>
<accession>A0A8H5EYR4</accession>
<dbReference type="PANTHER" id="PTHR13710">
    <property type="entry name" value="DNA HELICASE RECQ FAMILY MEMBER"/>
    <property type="match status" value="1"/>
</dbReference>
<dbReference type="GO" id="GO:0009378">
    <property type="term" value="F:four-way junction helicase activity"/>
    <property type="evidence" value="ECO:0007669"/>
    <property type="project" value="TreeGrafter"/>
</dbReference>
<dbReference type="GO" id="GO:0043138">
    <property type="term" value="F:3'-5' DNA helicase activity"/>
    <property type="evidence" value="ECO:0007669"/>
    <property type="project" value="UniProtKB-EC"/>
</dbReference>